<evidence type="ECO:0000313" key="2">
    <source>
        <dbReference type="Proteomes" id="UP000178098"/>
    </source>
</evidence>
<comment type="caution">
    <text evidence="1">The sequence shown here is derived from an EMBL/GenBank/DDBJ whole genome shotgun (WGS) entry which is preliminary data.</text>
</comment>
<organism evidence="1 2">
    <name type="scientific">Candidatus Roizmanbacteria bacterium RIFCSPHIGHO2_02_FULL_43_11</name>
    <dbReference type="NCBI Taxonomy" id="1802043"/>
    <lineage>
        <taxon>Bacteria</taxon>
        <taxon>Candidatus Roizmaniibacteriota</taxon>
    </lineage>
</organism>
<proteinExistence type="predicted"/>
<dbReference type="Proteomes" id="UP000178098">
    <property type="component" value="Unassembled WGS sequence"/>
</dbReference>
<accession>A0A1F7HE10</accession>
<dbReference type="EMBL" id="MFZT01000045">
    <property type="protein sequence ID" value="OGK29540.1"/>
    <property type="molecule type" value="Genomic_DNA"/>
</dbReference>
<name>A0A1F7HE10_9BACT</name>
<sequence length="189" mass="20327">MSERSSHRSHRLAAIEEILQGEATGYRTYSLDSAAIMPGAPTLDYTGNPFHGQKAVHVGGLFVPSEWCGIPKEMGPLGLELGLWQGAEFSFQGQLVDPNSFLAGILAPQIPGVLRYTGGLHKCDWSWVESVLALDGRINGAPIAVYALSASLQDPSCATFASIILHSKIPLELAQREIAYILGIYPHGN</sequence>
<evidence type="ECO:0000313" key="1">
    <source>
        <dbReference type="EMBL" id="OGK29540.1"/>
    </source>
</evidence>
<reference evidence="1 2" key="1">
    <citation type="journal article" date="2016" name="Nat. Commun.">
        <title>Thousands of microbial genomes shed light on interconnected biogeochemical processes in an aquifer system.</title>
        <authorList>
            <person name="Anantharaman K."/>
            <person name="Brown C.T."/>
            <person name="Hug L.A."/>
            <person name="Sharon I."/>
            <person name="Castelle C.J."/>
            <person name="Probst A.J."/>
            <person name="Thomas B.C."/>
            <person name="Singh A."/>
            <person name="Wilkins M.J."/>
            <person name="Karaoz U."/>
            <person name="Brodie E.L."/>
            <person name="Williams K.H."/>
            <person name="Hubbard S.S."/>
            <person name="Banfield J.F."/>
        </authorList>
    </citation>
    <scope>NUCLEOTIDE SEQUENCE [LARGE SCALE GENOMIC DNA]</scope>
</reference>
<protein>
    <submittedName>
        <fullName evidence="1">Uncharacterized protein</fullName>
    </submittedName>
</protein>
<gene>
    <name evidence="1" type="ORF">A3D08_01260</name>
</gene>
<dbReference type="AlphaFoldDB" id="A0A1F7HE10"/>